<name>A0A6S7FSG2_PARCT</name>
<sequence>MKEKWLSIIPHVSSKHSWKLGWKHFKKCVHHRLSRREKKQVPWLKPGSPALVALEEVVNNKRLLKDIEKLTEFHHTGELDIFHSLMLKYQNKCTSATDECWHILNLQHLITTIIAIGFKLYLSRVETRSAAIQG</sequence>
<keyword evidence="2" id="KW-1185">Reference proteome</keyword>
<reference evidence="1" key="1">
    <citation type="submission" date="2020-04" db="EMBL/GenBank/DDBJ databases">
        <authorList>
            <person name="Alioto T."/>
            <person name="Alioto T."/>
            <person name="Gomez Garrido J."/>
        </authorList>
    </citation>
    <scope>NUCLEOTIDE SEQUENCE</scope>
    <source>
        <strain evidence="1">A484AB</strain>
    </source>
</reference>
<accession>A0A6S7FSG2</accession>
<dbReference type="PANTHER" id="PTHR31751:SF42">
    <property type="entry name" value="PROTEIN CBG10204"/>
    <property type="match status" value="1"/>
</dbReference>
<protein>
    <submittedName>
        <fullName evidence="1">Uncharacterized protein</fullName>
    </submittedName>
</protein>
<dbReference type="AlphaFoldDB" id="A0A6S7FSG2"/>
<organism evidence="1 2">
    <name type="scientific">Paramuricea clavata</name>
    <name type="common">Red gorgonian</name>
    <name type="synonym">Violescent sea-whip</name>
    <dbReference type="NCBI Taxonomy" id="317549"/>
    <lineage>
        <taxon>Eukaryota</taxon>
        <taxon>Metazoa</taxon>
        <taxon>Cnidaria</taxon>
        <taxon>Anthozoa</taxon>
        <taxon>Octocorallia</taxon>
        <taxon>Malacalcyonacea</taxon>
        <taxon>Plexauridae</taxon>
        <taxon>Paramuricea</taxon>
    </lineage>
</organism>
<evidence type="ECO:0000313" key="2">
    <source>
        <dbReference type="Proteomes" id="UP001152795"/>
    </source>
</evidence>
<dbReference type="EMBL" id="CACRXK020000319">
    <property type="protein sequence ID" value="CAB3980737.1"/>
    <property type="molecule type" value="Genomic_DNA"/>
</dbReference>
<dbReference type="PANTHER" id="PTHR31751">
    <property type="entry name" value="SI:CH211-108C17.2-RELATED-RELATED"/>
    <property type="match status" value="1"/>
</dbReference>
<comment type="caution">
    <text evidence="1">The sequence shown here is derived from an EMBL/GenBank/DDBJ whole genome shotgun (WGS) entry which is preliminary data.</text>
</comment>
<proteinExistence type="predicted"/>
<gene>
    <name evidence="1" type="ORF">PACLA_8A039439</name>
</gene>
<dbReference type="Proteomes" id="UP001152795">
    <property type="component" value="Unassembled WGS sequence"/>
</dbReference>
<evidence type="ECO:0000313" key="1">
    <source>
        <dbReference type="EMBL" id="CAB3980737.1"/>
    </source>
</evidence>
<dbReference type="OrthoDB" id="10021186at2759"/>